<keyword evidence="5 7" id="KW-0238">DNA-binding</keyword>
<evidence type="ECO:0000256" key="1">
    <source>
        <dbReference type="ARBA" id="ARBA00004123"/>
    </source>
</evidence>
<dbReference type="AlphaFoldDB" id="A0A8J4WJ56"/>
<dbReference type="InterPro" id="IPR032705">
    <property type="entry name" value="ORC4_C"/>
</dbReference>
<name>A0A8J4WJ56_9TREM</name>
<reference evidence="9" key="1">
    <citation type="submission" date="2019-05" db="EMBL/GenBank/DDBJ databases">
        <title>Annotation for the trematode Paragonimus heterotremus.</title>
        <authorList>
            <person name="Choi Y.-J."/>
        </authorList>
    </citation>
    <scope>NUCLEOTIDE SEQUENCE</scope>
    <source>
        <strain evidence="9">LC</strain>
    </source>
</reference>
<keyword evidence="10" id="KW-1185">Reference proteome</keyword>
<gene>
    <name evidence="9" type="ORF">PHET_03690</name>
</gene>
<feature type="domain" description="Origin recognition complex subunit 4 C-terminal" evidence="8">
    <location>
        <begin position="246"/>
        <end position="425"/>
    </location>
</feature>
<evidence type="ECO:0000256" key="3">
    <source>
        <dbReference type="ARBA" id="ARBA00019083"/>
    </source>
</evidence>
<keyword evidence="6 7" id="KW-0539">Nucleus</keyword>
<dbReference type="Gene3D" id="3.40.50.300">
    <property type="entry name" value="P-loop containing nucleotide triphosphate hydrolases"/>
    <property type="match status" value="1"/>
</dbReference>
<keyword evidence="4 7" id="KW-0235">DNA replication</keyword>
<dbReference type="InterPro" id="IPR016527">
    <property type="entry name" value="ORC4"/>
</dbReference>
<dbReference type="PIRSF" id="PIRSF007858">
    <property type="entry name" value="ORC4"/>
    <property type="match status" value="1"/>
</dbReference>
<dbReference type="SUPFAM" id="SSF52540">
    <property type="entry name" value="P-loop containing nucleoside triphosphate hydrolases"/>
    <property type="match status" value="1"/>
</dbReference>
<evidence type="ECO:0000256" key="2">
    <source>
        <dbReference type="ARBA" id="ARBA00005334"/>
    </source>
</evidence>
<proteinExistence type="inferred from homology"/>
<dbReference type="EMBL" id="LUCH01002010">
    <property type="protein sequence ID" value="KAF5402129.1"/>
    <property type="molecule type" value="Genomic_DNA"/>
</dbReference>
<evidence type="ECO:0000256" key="5">
    <source>
        <dbReference type="ARBA" id="ARBA00023125"/>
    </source>
</evidence>
<protein>
    <recommendedName>
        <fullName evidence="3 7">Origin recognition complex subunit 4</fullName>
    </recommendedName>
</protein>
<evidence type="ECO:0000256" key="4">
    <source>
        <dbReference type="ARBA" id="ARBA00022705"/>
    </source>
</evidence>
<dbReference type="GO" id="GO:0006270">
    <property type="term" value="P:DNA replication initiation"/>
    <property type="evidence" value="ECO:0007669"/>
    <property type="project" value="TreeGrafter"/>
</dbReference>
<evidence type="ECO:0000256" key="6">
    <source>
        <dbReference type="ARBA" id="ARBA00023242"/>
    </source>
</evidence>
<dbReference type="Proteomes" id="UP000748531">
    <property type="component" value="Unassembled WGS sequence"/>
</dbReference>
<evidence type="ECO:0000313" key="10">
    <source>
        <dbReference type="Proteomes" id="UP000748531"/>
    </source>
</evidence>
<dbReference type="PANTHER" id="PTHR12087">
    <property type="entry name" value="ORIGIN RECOGNITION COMPLEX SUBUNIT 4"/>
    <property type="match status" value="1"/>
</dbReference>
<organism evidence="9 10">
    <name type="scientific">Paragonimus heterotremus</name>
    <dbReference type="NCBI Taxonomy" id="100268"/>
    <lineage>
        <taxon>Eukaryota</taxon>
        <taxon>Metazoa</taxon>
        <taxon>Spiralia</taxon>
        <taxon>Lophotrochozoa</taxon>
        <taxon>Platyhelminthes</taxon>
        <taxon>Trematoda</taxon>
        <taxon>Digenea</taxon>
        <taxon>Plagiorchiida</taxon>
        <taxon>Troglotremata</taxon>
        <taxon>Troglotrematidae</taxon>
        <taxon>Paragonimus</taxon>
    </lineage>
</organism>
<dbReference type="PANTHER" id="PTHR12087:SF0">
    <property type="entry name" value="ORIGIN RECOGNITION COMPLEX SUBUNIT 4"/>
    <property type="match status" value="1"/>
</dbReference>
<evidence type="ECO:0000259" key="8">
    <source>
        <dbReference type="Pfam" id="PF14629"/>
    </source>
</evidence>
<accession>A0A8J4WJ56</accession>
<comment type="subcellular location">
    <subcellularLocation>
        <location evidence="1 7">Nucleus</location>
    </subcellularLocation>
</comment>
<evidence type="ECO:0000313" key="9">
    <source>
        <dbReference type="EMBL" id="KAF5402129.1"/>
    </source>
</evidence>
<dbReference type="OrthoDB" id="343623at2759"/>
<comment type="caution">
    <text evidence="9">The sequence shown here is derived from an EMBL/GenBank/DDBJ whole genome shotgun (WGS) entry which is preliminary data.</text>
</comment>
<dbReference type="InterPro" id="IPR027417">
    <property type="entry name" value="P-loop_NTPase"/>
</dbReference>
<dbReference type="Pfam" id="PF14629">
    <property type="entry name" value="ORC4_C"/>
    <property type="match status" value="1"/>
</dbReference>
<sequence>MEQVFHALRIRFFRSDHELLLFDDELSRLTRTIKALVEEGESTSLLVLGRRGAGKKRLLTQALNNAKKDANVRENLLEVHLNGLIHTDDRSALRSMAQQLHREALLDSSPTESSTAGSDVLKSQPFSQQLQWFLDGLRAGNGSSKSLLIILHEFDLFALHRNQILLYNLFDCCQCNETPVCVIGLSCRLDIMELLEKRVKSRFSHRQIHLISIASPTDHTSSYADGSNDGVSETKSPAFENYCLACKHMLTVNSEYVHSLLDKPLTIRERRELDSCVSVWNRHVVELISDEIVVDSLRQAWSVSVSLRRLVNLLIPIVTRLGPSKSRIEPVEFIDSLCLLRQDAKVNSLKGLCILELFLITALVKLQEINEGRTVNFEMVYSAYAKFCRSNCPGYLYDKAVVYKLLDNLIDLELVVTGKAAVSAAATAVDGRNVMTGATSLPNYRPLFCLPVWTPIPIARWSYVSGFIRVPSDLLLFLLHHADIAIFYAHSILIY</sequence>
<dbReference type="GO" id="GO:0003688">
    <property type="term" value="F:DNA replication origin binding"/>
    <property type="evidence" value="ECO:0007669"/>
    <property type="project" value="TreeGrafter"/>
</dbReference>
<dbReference type="GO" id="GO:0005664">
    <property type="term" value="C:nuclear origin of replication recognition complex"/>
    <property type="evidence" value="ECO:0007669"/>
    <property type="project" value="TreeGrafter"/>
</dbReference>
<comment type="similarity">
    <text evidence="2 7">Belongs to the ORC4 family.</text>
</comment>
<comment type="function">
    <text evidence="7">Component of the origin recognition complex (ORC) that binds origins of replication.</text>
</comment>
<evidence type="ECO:0000256" key="7">
    <source>
        <dbReference type="PIRNR" id="PIRNR007858"/>
    </source>
</evidence>